<reference evidence="8 9" key="1">
    <citation type="journal article" date="2015" name="Genome Announc.">
        <title>Draft Genome Sequences of Marine Isolates of Thalassomonas viridans and Thalassomonas actiniarum.</title>
        <authorList>
            <person name="Olonade I."/>
            <person name="van Zyl L.J."/>
            <person name="Trindade M."/>
        </authorList>
    </citation>
    <scope>NUCLEOTIDE SEQUENCE [LARGE SCALE GENOMIC DNA]</scope>
    <source>
        <strain evidence="8 9">XOM25</strain>
    </source>
</reference>
<dbReference type="PIRSF" id="PIRSF004810">
    <property type="entry name" value="ChrA"/>
    <property type="match status" value="1"/>
</dbReference>
<dbReference type="RefSeq" id="WP_044841690.1">
    <property type="nucleotide sequence ID" value="NZ_CP059733.1"/>
</dbReference>
<feature type="transmembrane region" description="Helical" evidence="7">
    <location>
        <begin position="186"/>
        <end position="205"/>
    </location>
</feature>
<evidence type="ECO:0000256" key="1">
    <source>
        <dbReference type="ARBA" id="ARBA00004651"/>
    </source>
</evidence>
<feature type="transmembrane region" description="Helical" evidence="7">
    <location>
        <begin position="6"/>
        <end position="26"/>
    </location>
</feature>
<keyword evidence="6 7" id="KW-0472">Membrane</keyword>
<evidence type="ECO:0000256" key="7">
    <source>
        <dbReference type="SAM" id="Phobius"/>
    </source>
</evidence>
<feature type="transmembrane region" description="Helical" evidence="7">
    <location>
        <begin position="212"/>
        <end position="231"/>
    </location>
</feature>
<feature type="transmembrane region" description="Helical" evidence="7">
    <location>
        <begin position="335"/>
        <end position="356"/>
    </location>
</feature>
<comment type="similarity">
    <text evidence="2">Belongs to the chromate ion transporter (CHR) (TC 2.A.51) family.</text>
</comment>
<dbReference type="GO" id="GO:0015109">
    <property type="term" value="F:chromate transmembrane transporter activity"/>
    <property type="evidence" value="ECO:0007669"/>
    <property type="project" value="InterPro"/>
</dbReference>
<evidence type="ECO:0000313" key="9">
    <source>
        <dbReference type="Proteomes" id="UP000032352"/>
    </source>
</evidence>
<name>A0AAE9Z6R1_9GAMM</name>
<keyword evidence="3" id="KW-1003">Cell membrane</keyword>
<dbReference type="KEGG" id="tvd:SG34_009715"/>
<feature type="transmembrane region" description="Helical" evidence="7">
    <location>
        <begin position="74"/>
        <end position="96"/>
    </location>
</feature>
<proteinExistence type="inferred from homology"/>
<accession>A0AAE9Z6R1</accession>
<evidence type="ECO:0000256" key="3">
    <source>
        <dbReference type="ARBA" id="ARBA00022475"/>
    </source>
</evidence>
<evidence type="ECO:0000256" key="4">
    <source>
        <dbReference type="ARBA" id="ARBA00022692"/>
    </source>
</evidence>
<evidence type="ECO:0000256" key="6">
    <source>
        <dbReference type="ARBA" id="ARBA00023136"/>
    </source>
</evidence>
<dbReference type="GO" id="GO:0005886">
    <property type="term" value="C:plasma membrane"/>
    <property type="evidence" value="ECO:0007669"/>
    <property type="project" value="UniProtKB-SubCell"/>
</dbReference>
<dbReference type="AlphaFoldDB" id="A0AAE9Z6R1"/>
<feature type="transmembrane region" description="Helical" evidence="7">
    <location>
        <begin position="278"/>
        <end position="299"/>
    </location>
</feature>
<protein>
    <submittedName>
        <fullName evidence="8">Chromate efflux transporter</fullName>
    </submittedName>
</protein>
<reference evidence="8 9" key="2">
    <citation type="journal article" date="2022" name="Mar. Drugs">
        <title>Bioassay-Guided Fractionation Leads to the Detection of Cholic Acid Generated by the Rare Thalassomonas sp.</title>
        <authorList>
            <person name="Pheiffer F."/>
            <person name="Schneider Y.K."/>
            <person name="Hansen E.H."/>
            <person name="Andersen J.H."/>
            <person name="Isaksson J."/>
            <person name="Busche T."/>
            <person name="R C."/>
            <person name="Kalinowski J."/>
            <person name="Zyl L.V."/>
            <person name="Trindade M."/>
        </authorList>
    </citation>
    <scope>NUCLEOTIDE SEQUENCE [LARGE SCALE GENOMIC DNA]</scope>
    <source>
        <strain evidence="8 9">XOM25</strain>
    </source>
</reference>
<organism evidence="8 9">
    <name type="scientific">Thalassomonas viridans</name>
    <dbReference type="NCBI Taxonomy" id="137584"/>
    <lineage>
        <taxon>Bacteria</taxon>
        <taxon>Pseudomonadati</taxon>
        <taxon>Pseudomonadota</taxon>
        <taxon>Gammaproteobacteria</taxon>
        <taxon>Alteromonadales</taxon>
        <taxon>Colwelliaceae</taxon>
        <taxon>Thalassomonas</taxon>
    </lineage>
</organism>
<feature type="transmembrane region" description="Helical" evidence="7">
    <location>
        <begin position="363"/>
        <end position="380"/>
    </location>
</feature>
<keyword evidence="9" id="KW-1185">Reference proteome</keyword>
<keyword evidence="4 7" id="KW-0812">Transmembrane</keyword>
<feature type="transmembrane region" description="Helical" evidence="7">
    <location>
        <begin position="140"/>
        <end position="166"/>
    </location>
</feature>
<dbReference type="EMBL" id="CP059733">
    <property type="protein sequence ID" value="WDE07134.1"/>
    <property type="molecule type" value="Genomic_DNA"/>
</dbReference>
<dbReference type="Pfam" id="PF02417">
    <property type="entry name" value="Chromate_transp"/>
    <property type="match status" value="2"/>
</dbReference>
<dbReference type="PANTHER" id="PTHR33567:SF3">
    <property type="entry name" value="CHROMATE ION TRANSPORTER (EUROFUNG)"/>
    <property type="match status" value="1"/>
</dbReference>
<dbReference type="InterPro" id="IPR014047">
    <property type="entry name" value="Chr_Tranpt_l_chain"/>
</dbReference>
<dbReference type="PANTHER" id="PTHR33567">
    <property type="entry name" value="CHROMATE ION TRANSPORTER (EUROFUNG)"/>
    <property type="match status" value="1"/>
</dbReference>
<dbReference type="InterPro" id="IPR003370">
    <property type="entry name" value="Chromate_transpt"/>
</dbReference>
<feature type="transmembrane region" description="Helical" evidence="7">
    <location>
        <begin position="108"/>
        <end position="128"/>
    </location>
</feature>
<sequence>MFDVFRQFFLLGLFSFGGPAAHIGYFHKAFVVKRKWLAEEEFANLVAISHLLPGPGSSQVGFAIGYHRRGLGGALCAFVGFTLPSVLLMMGFAYFSRVFEHHFVVDKVIHGLKLLAVIVVADAVFGMFKSFCRCCLTQTLCVLTAIALLLFQSMAAQIVAIVLAGMVGHFRLRPGHSSGAGTGLSVNYPLLLVFTLLFAVSFFTFDNVLLDMFAGFFQAGSLVFGGGHVVMPLLQSLTAGSISTETFLTGYAAAQGIPGPMFTFATFLGFHSDPQAPVTAAIAATLAVFLPGFLLLLSVKSAWVSVKENNVLRGVISGINAAVVGLLMVALYQPIFLSAVFNATDLAIVLGGILLLKSFNLSIVKLIVLVLAVNVCPLLWV</sequence>
<evidence type="ECO:0000256" key="2">
    <source>
        <dbReference type="ARBA" id="ARBA00005262"/>
    </source>
</evidence>
<feature type="transmembrane region" description="Helical" evidence="7">
    <location>
        <begin position="311"/>
        <end position="329"/>
    </location>
</feature>
<dbReference type="NCBIfam" id="TIGR00937">
    <property type="entry name" value="2A51"/>
    <property type="match status" value="1"/>
</dbReference>
<evidence type="ECO:0000313" key="8">
    <source>
        <dbReference type="EMBL" id="WDE07134.1"/>
    </source>
</evidence>
<keyword evidence="5 7" id="KW-1133">Transmembrane helix</keyword>
<evidence type="ECO:0000256" key="5">
    <source>
        <dbReference type="ARBA" id="ARBA00022989"/>
    </source>
</evidence>
<gene>
    <name evidence="8" type="primary">chrA</name>
    <name evidence="8" type="ORF">SG34_009715</name>
</gene>
<comment type="subcellular location">
    <subcellularLocation>
        <location evidence="1">Cell membrane</location>
        <topology evidence="1">Multi-pass membrane protein</topology>
    </subcellularLocation>
</comment>
<dbReference type="Proteomes" id="UP000032352">
    <property type="component" value="Chromosome"/>
</dbReference>